<accession>A0A7W5E1D2</accession>
<name>A0A7W5E1D2_9BACT</name>
<evidence type="ECO:0000313" key="2">
    <source>
        <dbReference type="Proteomes" id="UP000536179"/>
    </source>
</evidence>
<comment type="caution">
    <text evidence="1">The sequence shown here is derived from an EMBL/GenBank/DDBJ whole genome shotgun (WGS) entry which is preliminary data.</text>
</comment>
<protein>
    <submittedName>
        <fullName evidence="1">Tetratricopeptide (TPR) repeat protein</fullName>
    </submittedName>
</protein>
<evidence type="ECO:0000313" key="1">
    <source>
        <dbReference type="EMBL" id="MBB3208394.1"/>
    </source>
</evidence>
<dbReference type="RefSeq" id="WP_184306592.1">
    <property type="nucleotide sequence ID" value="NZ_JACHXU010000015.1"/>
</dbReference>
<dbReference type="InterPro" id="IPR011990">
    <property type="entry name" value="TPR-like_helical_dom_sf"/>
</dbReference>
<sequence length="466" mass="51715">MTCSIEATIFEEHAEVLAHWIGRGVKEAVVVCFDAHLDVQYISDQRLARLRQCRTSSDVLARMKPHHLMPDRNNATSAELSFGIEDFLFAASRLGVIRRLVWVAPAHIPIFDMEVATDQLRQSEGVTVEDLASLKVCGEPAGAVRWIRGSLLGIDLTVCHREALPFLELPSETLVDIDIDYFVELPSEQIGVSPADVVNDLVNLPLDLTEVTISRSVESGFTPLRFRQIAEELASCFRGLTLDDVNQTSRVNASSVCRESQRDDLLRRACEYPARGLEIDGQQIIQLHSELASFEPLDQKRGLIEAALGILWCHVGDIDAAARCYQTAVEVFGGHPELALELARGCMEMRRFGEARGYLLDALHDDKTRASAHFYLGQLAIEFARSSGDGGFVEEAITHLQNARDRTPAWEPVVESLVHVHCLRGDHVAADRYRACLAEITDAKVGNVDPSVTDGRMFGVIGEWFE</sequence>
<organism evidence="1 2">
    <name type="scientific">Aporhodopirellula rubra</name>
    <dbReference type="NCBI Taxonomy" id="980271"/>
    <lineage>
        <taxon>Bacteria</taxon>
        <taxon>Pseudomonadati</taxon>
        <taxon>Planctomycetota</taxon>
        <taxon>Planctomycetia</taxon>
        <taxon>Pirellulales</taxon>
        <taxon>Pirellulaceae</taxon>
        <taxon>Aporhodopirellula</taxon>
    </lineage>
</organism>
<dbReference type="EMBL" id="JACHXU010000015">
    <property type="protein sequence ID" value="MBB3208394.1"/>
    <property type="molecule type" value="Genomic_DNA"/>
</dbReference>
<dbReference type="Proteomes" id="UP000536179">
    <property type="component" value="Unassembled WGS sequence"/>
</dbReference>
<gene>
    <name evidence="1" type="ORF">FHS27_004222</name>
</gene>
<dbReference type="Gene3D" id="1.25.40.10">
    <property type="entry name" value="Tetratricopeptide repeat domain"/>
    <property type="match status" value="1"/>
</dbReference>
<dbReference type="AlphaFoldDB" id="A0A7W5E1D2"/>
<keyword evidence="2" id="KW-1185">Reference proteome</keyword>
<proteinExistence type="predicted"/>
<reference evidence="1 2" key="1">
    <citation type="submission" date="2020-08" db="EMBL/GenBank/DDBJ databases">
        <title>Genomic Encyclopedia of Type Strains, Phase III (KMG-III): the genomes of soil and plant-associated and newly described type strains.</title>
        <authorList>
            <person name="Whitman W."/>
        </authorList>
    </citation>
    <scope>NUCLEOTIDE SEQUENCE [LARGE SCALE GENOMIC DNA]</scope>
    <source>
        <strain evidence="1 2">CECT 8075</strain>
    </source>
</reference>
<dbReference type="SUPFAM" id="SSF48452">
    <property type="entry name" value="TPR-like"/>
    <property type="match status" value="1"/>
</dbReference>